<feature type="region of interest" description="Disordered" evidence="1">
    <location>
        <begin position="1"/>
        <end position="54"/>
    </location>
</feature>
<accession>A0A7S0JX36</accession>
<feature type="compositionally biased region" description="Basic and acidic residues" evidence="1">
    <location>
        <begin position="117"/>
        <end position="142"/>
    </location>
</feature>
<proteinExistence type="predicted"/>
<protein>
    <submittedName>
        <fullName evidence="2">Uncharacterized protein</fullName>
    </submittedName>
</protein>
<name>A0A7S0JX36_CAFRO</name>
<feature type="region of interest" description="Disordered" evidence="1">
    <location>
        <begin position="82"/>
        <end position="142"/>
    </location>
</feature>
<dbReference type="EMBL" id="HBET01009895">
    <property type="protein sequence ID" value="CAD8562378.1"/>
    <property type="molecule type" value="Transcribed_RNA"/>
</dbReference>
<reference evidence="2" key="1">
    <citation type="submission" date="2021-01" db="EMBL/GenBank/DDBJ databases">
        <authorList>
            <person name="Corre E."/>
            <person name="Pelletier E."/>
            <person name="Niang G."/>
            <person name="Scheremetjew M."/>
            <person name="Finn R."/>
            <person name="Kale V."/>
            <person name="Holt S."/>
            <person name="Cochrane G."/>
            <person name="Meng A."/>
            <person name="Brown T."/>
            <person name="Cohen L."/>
        </authorList>
    </citation>
    <scope>NUCLEOTIDE SEQUENCE</scope>
    <source>
        <strain evidence="2">E4-10</strain>
    </source>
</reference>
<feature type="compositionally biased region" description="Polar residues" evidence="1">
    <location>
        <begin position="82"/>
        <end position="99"/>
    </location>
</feature>
<dbReference type="AlphaFoldDB" id="A0A7S0JX36"/>
<evidence type="ECO:0000313" key="2">
    <source>
        <dbReference type="EMBL" id="CAD8562378.1"/>
    </source>
</evidence>
<organism evidence="2">
    <name type="scientific">Cafeteria roenbergensis</name>
    <name type="common">Marine flagellate</name>
    <dbReference type="NCBI Taxonomy" id="33653"/>
    <lineage>
        <taxon>Eukaryota</taxon>
        <taxon>Sar</taxon>
        <taxon>Stramenopiles</taxon>
        <taxon>Bigyra</taxon>
        <taxon>Opalozoa</taxon>
        <taxon>Bicosoecida</taxon>
        <taxon>Cafeteriaceae</taxon>
        <taxon>Cafeteria</taxon>
    </lineage>
</organism>
<sequence length="142" mass="14653">MLPRAADSLRPPGLVIPAPEDFGDYELAPRAPRQDACPAAKASTPRSPDASSVRPAKVAVIGCRSGPGSAASPGLQVAASLASTARTVPSASSGNSRSLDLTDDPESPLAPLSRWCRATEKDDKACCEQGGHPRDLKEIPRG</sequence>
<gene>
    <name evidence="2" type="ORF">CROE0942_LOCUS6755</name>
</gene>
<evidence type="ECO:0000256" key="1">
    <source>
        <dbReference type="SAM" id="MobiDB-lite"/>
    </source>
</evidence>